<gene>
    <name evidence="1" type="ORF">S01H4_44433</name>
</gene>
<organism evidence="1">
    <name type="scientific">marine sediment metagenome</name>
    <dbReference type="NCBI Taxonomy" id="412755"/>
    <lineage>
        <taxon>unclassified sequences</taxon>
        <taxon>metagenomes</taxon>
        <taxon>ecological metagenomes</taxon>
    </lineage>
</organism>
<evidence type="ECO:0008006" key="2">
    <source>
        <dbReference type="Google" id="ProtNLM"/>
    </source>
</evidence>
<protein>
    <recommendedName>
        <fullName evidence="2">Glycosyltransferase subfamily 4-like N-terminal domain-containing protein</fullName>
    </recommendedName>
</protein>
<comment type="caution">
    <text evidence="1">The sequence shown here is derived from an EMBL/GenBank/DDBJ whole genome shotgun (WGS) entry which is preliminary data.</text>
</comment>
<name>X1B8P9_9ZZZZ</name>
<reference evidence="1" key="1">
    <citation type="journal article" date="2014" name="Front. Microbiol.">
        <title>High frequency of phylogenetically diverse reductive dehalogenase-homologous genes in deep subseafloor sedimentary metagenomes.</title>
        <authorList>
            <person name="Kawai M."/>
            <person name="Futagami T."/>
            <person name="Toyoda A."/>
            <person name="Takaki Y."/>
            <person name="Nishi S."/>
            <person name="Hori S."/>
            <person name="Arai W."/>
            <person name="Tsubouchi T."/>
            <person name="Morono Y."/>
            <person name="Uchiyama I."/>
            <person name="Ito T."/>
            <person name="Fujiyama A."/>
            <person name="Inagaki F."/>
            <person name="Takami H."/>
        </authorList>
    </citation>
    <scope>NUCLEOTIDE SEQUENCE</scope>
    <source>
        <strain evidence="1">Expedition CK06-06</strain>
    </source>
</reference>
<dbReference type="EMBL" id="BART01024637">
    <property type="protein sequence ID" value="GAG91460.1"/>
    <property type="molecule type" value="Genomic_DNA"/>
</dbReference>
<sequence length="80" mass="9233">MKILVIASTLDLKYRLGCTPSWWQLLKALHETGNEVIVIPYLGRPVKSLWWRTYKNPCAGESIIFNSYLDRKKKKGKLPG</sequence>
<accession>X1B8P9</accession>
<feature type="non-terminal residue" evidence="1">
    <location>
        <position position="80"/>
    </location>
</feature>
<evidence type="ECO:0000313" key="1">
    <source>
        <dbReference type="EMBL" id="GAG91460.1"/>
    </source>
</evidence>
<dbReference type="AlphaFoldDB" id="X1B8P9"/>
<proteinExistence type="predicted"/>